<dbReference type="EMBL" id="UINC01001377">
    <property type="protein sequence ID" value="SUZ79187.1"/>
    <property type="molecule type" value="Genomic_DNA"/>
</dbReference>
<dbReference type="InterPro" id="IPR051402">
    <property type="entry name" value="KPR-Related"/>
</dbReference>
<dbReference type="NCBIfam" id="TIGR00745">
    <property type="entry name" value="apbA_panE"/>
    <property type="match status" value="1"/>
</dbReference>
<feature type="region of interest" description="Disordered" evidence="4">
    <location>
        <begin position="233"/>
        <end position="256"/>
    </location>
</feature>
<dbReference type="GO" id="GO:0008677">
    <property type="term" value="F:2-dehydropantoate 2-reductase activity"/>
    <property type="evidence" value="ECO:0007669"/>
    <property type="project" value="InterPro"/>
</dbReference>
<feature type="domain" description="Ketopantoate reductase N-terminal" evidence="5">
    <location>
        <begin position="4"/>
        <end position="140"/>
    </location>
</feature>
<dbReference type="InterPro" id="IPR003710">
    <property type="entry name" value="ApbA"/>
</dbReference>
<evidence type="ECO:0000256" key="3">
    <source>
        <dbReference type="ARBA" id="ARBA00023002"/>
    </source>
</evidence>
<accession>A0A381QMK0</accession>
<dbReference type="SUPFAM" id="SSF48179">
    <property type="entry name" value="6-phosphogluconate dehydrogenase C-terminal domain-like"/>
    <property type="match status" value="1"/>
</dbReference>
<evidence type="ECO:0000259" key="6">
    <source>
        <dbReference type="Pfam" id="PF08546"/>
    </source>
</evidence>
<dbReference type="InterPro" id="IPR036291">
    <property type="entry name" value="NAD(P)-bd_dom_sf"/>
</dbReference>
<dbReference type="SUPFAM" id="SSF51735">
    <property type="entry name" value="NAD(P)-binding Rossmann-fold domains"/>
    <property type="match status" value="1"/>
</dbReference>
<proteinExistence type="inferred from homology"/>
<dbReference type="AlphaFoldDB" id="A0A381QMK0"/>
<dbReference type="Gene3D" id="1.10.1040.10">
    <property type="entry name" value="N-(1-d-carboxylethyl)-l-norvaline Dehydrogenase, domain 2"/>
    <property type="match status" value="1"/>
</dbReference>
<gene>
    <name evidence="7" type="ORF">METZ01_LOCUS32041</name>
</gene>
<evidence type="ECO:0000256" key="4">
    <source>
        <dbReference type="SAM" id="MobiDB-lite"/>
    </source>
</evidence>
<dbReference type="PANTHER" id="PTHR21708:SF26">
    <property type="entry name" value="2-DEHYDROPANTOATE 2-REDUCTASE"/>
    <property type="match status" value="1"/>
</dbReference>
<sequence length="322" mass="34456">MRFVIYGAGGIGGTIGARLFQHGHDVLLIARGAHLAAIKERGLRFVSATIDERLPIPAVAHPREANLDEYDVVILCMKSQHTESALRDLIQSSPSNTPVVCCQNGVANERMALRRFANVYGMVVLLPAEHLEPGEVVNFAEDSAGVLDAGRYPNSVDVMIGEVTAALNNSGFSAIADPNIMRQKYAKLLNNLNNAVQAACGEGSADIAKQLRDEALACYAAAGIDCASSEETRGRRRGIRGTSVPGFTRNGGSSMQSVMRGTGDIEADYLNGEIVQLGRLHGIQTPANGVVQQVGNRMARDRLDVGAYTLDDLESLIQSETH</sequence>
<dbReference type="GO" id="GO:0005737">
    <property type="term" value="C:cytoplasm"/>
    <property type="evidence" value="ECO:0007669"/>
    <property type="project" value="TreeGrafter"/>
</dbReference>
<evidence type="ECO:0000256" key="2">
    <source>
        <dbReference type="ARBA" id="ARBA00022857"/>
    </source>
</evidence>
<dbReference type="GO" id="GO:0015940">
    <property type="term" value="P:pantothenate biosynthetic process"/>
    <property type="evidence" value="ECO:0007669"/>
    <property type="project" value="InterPro"/>
</dbReference>
<dbReference type="Pfam" id="PF08546">
    <property type="entry name" value="ApbA_C"/>
    <property type="match status" value="1"/>
</dbReference>
<comment type="similarity">
    <text evidence="1">Belongs to the ketopantoate reductase family.</text>
</comment>
<dbReference type="InterPro" id="IPR013752">
    <property type="entry name" value="KPA_reductase"/>
</dbReference>
<reference evidence="7" key="1">
    <citation type="submission" date="2018-05" db="EMBL/GenBank/DDBJ databases">
        <authorList>
            <person name="Lanie J.A."/>
            <person name="Ng W.-L."/>
            <person name="Kazmierczak K.M."/>
            <person name="Andrzejewski T.M."/>
            <person name="Davidsen T.M."/>
            <person name="Wayne K.J."/>
            <person name="Tettelin H."/>
            <person name="Glass J.I."/>
            <person name="Rusch D."/>
            <person name="Podicherti R."/>
            <person name="Tsui H.-C.T."/>
            <person name="Winkler M.E."/>
        </authorList>
    </citation>
    <scope>NUCLEOTIDE SEQUENCE</scope>
</reference>
<evidence type="ECO:0000259" key="5">
    <source>
        <dbReference type="Pfam" id="PF02558"/>
    </source>
</evidence>
<dbReference type="InterPro" id="IPR013328">
    <property type="entry name" value="6PGD_dom2"/>
</dbReference>
<dbReference type="InterPro" id="IPR008927">
    <property type="entry name" value="6-PGluconate_DH-like_C_sf"/>
</dbReference>
<dbReference type="Pfam" id="PF02558">
    <property type="entry name" value="ApbA"/>
    <property type="match status" value="1"/>
</dbReference>
<name>A0A381QMK0_9ZZZZ</name>
<evidence type="ECO:0000256" key="1">
    <source>
        <dbReference type="ARBA" id="ARBA00007870"/>
    </source>
</evidence>
<dbReference type="PANTHER" id="PTHR21708">
    <property type="entry name" value="PROBABLE 2-DEHYDROPANTOATE 2-REDUCTASE"/>
    <property type="match status" value="1"/>
</dbReference>
<keyword evidence="3" id="KW-0560">Oxidoreductase</keyword>
<organism evidence="7">
    <name type="scientific">marine metagenome</name>
    <dbReference type="NCBI Taxonomy" id="408172"/>
    <lineage>
        <taxon>unclassified sequences</taxon>
        <taxon>metagenomes</taxon>
        <taxon>ecological metagenomes</taxon>
    </lineage>
</organism>
<feature type="domain" description="Ketopantoate reductase C-terminal" evidence="6">
    <location>
        <begin position="202"/>
        <end position="293"/>
    </location>
</feature>
<keyword evidence="2" id="KW-0521">NADP</keyword>
<evidence type="ECO:0008006" key="8">
    <source>
        <dbReference type="Google" id="ProtNLM"/>
    </source>
</evidence>
<dbReference type="InterPro" id="IPR013332">
    <property type="entry name" value="KPR_N"/>
</dbReference>
<dbReference type="Gene3D" id="3.40.50.720">
    <property type="entry name" value="NAD(P)-binding Rossmann-like Domain"/>
    <property type="match status" value="1"/>
</dbReference>
<protein>
    <recommendedName>
        <fullName evidence="8">2-dehydropantoate 2-reductase</fullName>
    </recommendedName>
</protein>
<evidence type="ECO:0000313" key="7">
    <source>
        <dbReference type="EMBL" id="SUZ79187.1"/>
    </source>
</evidence>